<dbReference type="PROSITE" id="PS00786">
    <property type="entry name" value="5_NUCLEOTIDASE_2"/>
    <property type="match status" value="1"/>
</dbReference>
<feature type="domain" description="5'-Nucleotidase C-terminal" evidence="5">
    <location>
        <begin position="371"/>
        <end position="566"/>
    </location>
</feature>
<dbReference type="NCBIfam" id="NF006938">
    <property type="entry name" value="PRK09420.1"/>
    <property type="match status" value="1"/>
</dbReference>
<dbReference type="InterPro" id="IPR029052">
    <property type="entry name" value="Metallo-depent_PP-like"/>
</dbReference>
<dbReference type="GO" id="GO:0009166">
    <property type="term" value="P:nucleotide catabolic process"/>
    <property type="evidence" value="ECO:0007669"/>
    <property type="project" value="InterPro"/>
</dbReference>
<dbReference type="GO" id="GO:0046872">
    <property type="term" value="F:metal ion binding"/>
    <property type="evidence" value="ECO:0007669"/>
    <property type="project" value="InterPro"/>
</dbReference>
<reference evidence="7" key="1">
    <citation type="submission" date="2017-04" db="EMBL/GenBank/DDBJ databases">
        <authorList>
            <person name="Varghese N."/>
            <person name="Submissions S."/>
        </authorList>
    </citation>
    <scope>NUCLEOTIDE SEQUENCE [LARGE SCALE GENOMIC DNA]</scope>
</reference>
<dbReference type="Gene3D" id="3.90.780.10">
    <property type="entry name" value="5'-Nucleotidase, C-terminal domain"/>
    <property type="match status" value="1"/>
</dbReference>
<evidence type="ECO:0000256" key="3">
    <source>
        <dbReference type="RuleBase" id="RU362119"/>
    </source>
</evidence>
<keyword evidence="3" id="KW-0378">Hydrolase</keyword>
<dbReference type="GO" id="GO:0016788">
    <property type="term" value="F:hydrolase activity, acting on ester bonds"/>
    <property type="evidence" value="ECO:0007669"/>
    <property type="project" value="InterPro"/>
</dbReference>
<evidence type="ECO:0000259" key="4">
    <source>
        <dbReference type="Pfam" id="PF00149"/>
    </source>
</evidence>
<evidence type="ECO:0000256" key="2">
    <source>
        <dbReference type="ARBA" id="ARBA00022729"/>
    </source>
</evidence>
<dbReference type="InterPro" id="IPR004843">
    <property type="entry name" value="Calcineurin-like_PHP"/>
</dbReference>
<dbReference type="RefSeq" id="WP_086434419.1">
    <property type="nucleotide sequence ID" value="NZ_FXWH01000001.1"/>
</dbReference>
<dbReference type="PRINTS" id="PR01607">
    <property type="entry name" value="APYRASEFAMLY"/>
</dbReference>
<dbReference type="PROSITE" id="PS00785">
    <property type="entry name" value="5_NUCLEOTIDASE_1"/>
    <property type="match status" value="1"/>
</dbReference>
<proteinExistence type="inferred from homology"/>
<accession>A0A1Y6ESJ3</accession>
<evidence type="ECO:0000313" key="7">
    <source>
        <dbReference type="Proteomes" id="UP000194450"/>
    </source>
</evidence>
<dbReference type="OrthoDB" id="9803927at2"/>
<sequence length="606" mass="66609">MSRFWLVSSVLFLISCQSPTIESTGGETMITPAEAPTITLRLLETSDIHAYMLGYDYFQNESHANYGFSHTAAVIEAARKEHPQAVLIDNGDLIQGSPLGDYVAANGAAGLQSNPHPIIAALNAMNYDLANLGNHEFNFGLEFLRATYAAAEFPIISSNLAVLNRDDADYSWLSKNTVLTRELKDENGKSHRINIGFFGVLPPQIMVWDKQHLAGQVQVQDIVTSARENIEQLKQQGADIIVAVAHSGIDFKRRNTYGAEQAVYQLAGVTGIDAILFGHQHRVFPGDSRYDNIPWIDNKAGLIRGIPAVQPGAFGSHLGVIDLQLQRQAGRWQVMNNQVQVMPISTAENPVIKELVANTHADTKNYLQQPIGHTQQRLSNELARVQPTHGVQFVQQAQLWFAENLQQQGLIPQNLPLLSAAAPFRAGLGTNDSYTDIPAGELTLGDLADVYPYPNTLQVVKLSGAQVIEWLEMSAQAVQSGGSDSNLRGWVTQGFASYNFDTLYGLTYSIDTQAQPRYDYSGQLVAEHAGRVANVRFKGQPINKDQMFLVVTNNYRATGGGGFPELDGSLTVYEGTAEIRSILADYLKSLGEQGYNSQLNKFWEIK</sequence>
<dbReference type="InterPro" id="IPR006179">
    <property type="entry name" value="5_nucleotidase/apyrase"/>
</dbReference>
<dbReference type="PANTHER" id="PTHR11575">
    <property type="entry name" value="5'-NUCLEOTIDASE-RELATED"/>
    <property type="match status" value="1"/>
</dbReference>
<organism evidence="6 7">
    <name type="scientific">Pseudidiomarina planktonica</name>
    <dbReference type="NCBI Taxonomy" id="1323738"/>
    <lineage>
        <taxon>Bacteria</taxon>
        <taxon>Pseudomonadati</taxon>
        <taxon>Pseudomonadota</taxon>
        <taxon>Gammaproteobacteria</taxon>
        <taxon>Alteromonadales</taxon>
        <taxon>Idiomarinaceae</taxon>
        <taxon>Pseudidiomarina</taxon>
    </lineage>
</organism>
<dbReference type="GO" id="GO:0030288">
    <property type="term" value="C:outer membrane-bounded periplasmic space"/>
    <property type="evidence" value="ECO:0007669"/>
    <property type="project" value="TreeGrafter"/>
</dbReference>
<protein>
    <submittedName>
        <fullName evidence="6">2',3'-cyclic-nucleotide 2'-phosphodiesterase / 3'-nucleotidase</fullName>
    </submittedName>
</protein>
<evidence type="ECO:0000256" key="1">
    <source>
        <dbReference type="ARBA" id="ARBA00006654"/>
    </source>
</evidence>
<dbReference type="EMBL" id="FXWH01000001">
    <property type="protein sequence ID" value="SMQ65685.1"/>
    <property type="molecule type" value="Genomic_DNA"/>
</dbReference>
<comment type="similarity">
    <text evidence="1 3">Belongs to the 5'-nucleotidase family.</text>
</comment>
<dbReference type="AlphaFoldDB" id="A0A1Y6ESJ3"/>
<dbReference type="PANTHER" id="PTHR11575:SF6">
    <property type="entry name" value="2',3'-CYCLIC-NUCLEOTIDE 2'-PHOSPHODIESTERASE_3'-NUCLEOTIDASE"/>
    <property type="match status" value="1"/>
</dbReference>
<keyword evidence="2" id="KW-0732">Signal</keyword>
<dbReference type="Pfam" id="PF00149">
    <property type="entry name" value="Metallophos"/>
    <property type="match status" value="1"/>
</dbReference>
<dbReference type="InterPro" id="IPR006146">
    <property type="entry name" value="5'-Nucleotdase_CS"/>
</dbReference>
<evidence type="ECO:0000313" key="6">
    <source>
        <dbReference type="EMBL" id="SMQ65685.1"/>
    </source>
</evidence>
<dbReference type="PROSITE" id="PS51257">
    <property type="entry name" value="PROKAR_LIPOPROTEIN"/>
    <property type="match status" value="1"/>
</dbReference>
<name>A0A1Y6ESJ3_9GAMM</name>
<evidence type="ECO:0000259" key="5">
    <source>
        <dbReference type="Pfam" id="PF02872"/>
    </source>
</evidence>
<dbReference type="GO" id="GO:0000166">
    <property type="term" value="F:nucleotide binding"/>
    <property type="evidence" value="ECO:0007669"/>
    <property type="project" value="UniProtKB-KW"/>
</dbReference>
<dbReference type="SUPFAM" id="SSF55816">
    <property type="entry name" value="5'-nucleotidase (syn. UDP-sugar hydrolase), C-terminal domain"/>
    <property type="match status" value="1"/>
</dbReference>
<dbReference type="Pfam" id="PF02872">
    <property type="entry name" value="5_nucleotid_C"/>
    <property type="match status" value="1"/>
</dbReference>
<dbReference type="Gene3D" id="3.60.21.10">
    <property type="match status" value="1"/>
</dbReference>
<feature type="domain" description="Calcineurin-like phosphoesterase" evidence="4">
    <location>
        <begin position="41"/>
        <end position="282"/>
    </location>
</feature>
<dbReference type="Proteomes" id="UP000194450">
    <property type="component" value="Unassembled WGS sequence"/>
</dbReference>
<keyword evidence="3" id="KW-0547">Nucleotide-binding</keyword>
<gene>
    <name evidence="6" type="ORF">SAMN06297229_1331</name>
</gene>
<dbReference type="InterPro" id="IPR008334">
    <property type="entry name" value="5'-Nucleotdase_C"/>
</dbReference>
<keyword evidence="7" id="KW-1185">Reference proteome</keyword>
<dbReference type="SUPFAM" id="SSF56300">
    <property type="entry name" value="Metallo-dependent phosphatases"/>
    <property type="match status" value="1"/>
</dbReference>
<dbReference type="InterPro" id="IPR036907">
    <property type="entry name" value="5'-Nucleotdase_C_sf"/>
</dbReference>